<proteinExistence type="predicted"/>
<keyword evidence="3" id="KW-1185">Reference proteome</keyword>
<feature type="region of interest" description="Disordered" evidence="1">
    <location>
        <begin position="1"/>
        <end position="26"/>
    </location>
</feature>
<reference evidence="2 3" key="1">
    <citation type="journal article" date="2021" name="Elife">
        <title>Chloroplast acquisition without the gene transfer in kleptoplastic sea slugs, Plakobranchus ocellatus.</title>
        <authorList>
            <person name="Maeda T."/>
            <person name="Takahashi S."/>
            <person name="Yoshida T."/>
            <person name="Shimamura S."/>
            <person name="Takaki Y."/>
            <person name="Nagai Y."/>
            <person name="Toyoda A."/>
            <person name="Suzuki Y."/>
            <person name="Arimoto A."/>
            <person name="Ishii H."/>
            <person name="Satoh N."/>
            <person name="Nishiyama T."/>
            <person name="Hasebe M."/>
            <person name="Maruyama T."/>
            <person name="Minagawa J."/>
            <person name="Obokata J."/>
            <person name="Shigenobu S."/>
        </authorList>
    </citation>
    <scope>NUCLEOTIDE SEQUENCE [LARGE SCALE GENOMIC DNA]</scope>
</reference>
<dbReference type="AlphaFoldDB" id="A0AAV4EPU4"/>
<accession>A0AAV4EPU4</accession>
<gene>
    <name evidence="2" type="ORF">ElyMa_003590600</name>
</gene>
<evidence type="ECO:0000256" key="1">
    <source>
        <dbReference type="SAM" id="MobiDB-lite"/>
    </source>
</evidence>
<organism evidence="2 3">
    <name type="scientific">Elysia marginata</name>
    <dbReference type="NCBI Taxonomy" id="1093978"/>
    <lineage>
        <taxon>Eukaryota</taxon>
        <taxon>Metazoa</taxon>
        <taxon>Spiralia</taxon>
        <taxon>Lophotrochozoa</taxon>
        <taxon>Mollusca</taxon>
        <taxon>Gastropoda</taxon>
        <taxon>Heterobranchia</taxon>
        <taxon>Euthyneura</taxon>
        <taxon>Panpulmonata</taxon>
        <taxon>Sacoglossa</taxon>
        <taxon>Placobranchoidea</taxon>
        <taxon>Plakobranchidae</taxon>
        <taxon>Elysia</taxon>
    </lineage>
</organism>
<comment type="caution">
    <text evidence="2">The sequence shown here is derived from an EMBL/GenBank/DDBJ whole genome shotgun (WGS) entry which is preliminary data.</text>
</comment>
<sequence>MGIRKKKTAPKGFHGMTSHGQAIPMTFHPSHRHDGYRWLKAPDLLEVAAVVIVSVQLRQLCHMTSGVGHVSGYHTASG</sequence>
<evidence type="ECO:0000313" key="3">
    <source>
        <dbReference type="Proteomes" id="UP000762676"/>
    </source>
</evidence>
<name>A0AAV4EPU4_9GAST</name>
<evidence type="ECO:0000313" key="2">
    <source>
        <dbReference type="EMBL" id="GFR62807.1"/>
    </source>
</evidence>
<dbReference type="Proteomes" id="UP000762676">
    <property type="component" value="Unassembled WGS sequence"/>
</dbReference>
<protein>
    <submittedName>
        <fullName evidence="2">Uncharacterized protein</fullName>
    </submittedName>
</protein>
<dbReference type="EMBL" id="BMAT01007357">
    <property type="protein sequence ID" value="GFR62807.1"/>
    <property type="molecule type" value="Genomic_DNA"/>
</dbReference>